<dbReference type="CDD" id="cd03801">
    <property type="entry name" value="GT4_PimA-like"/>
    <property type="match status" value="1"/>
</dbReference>
<feature type="transmembrane region" description="Helical" evidence="1">
    <location>
        <begin position="80"/>
        <end position="101"/>
    </location>
</feature>
<sequence length="400" mass="45399">MKILYAAGPGNVIETFKYWKKGEDDPSQVAITYSRQFFDVCATLNATGYVITSNPEKKIFKDDNFTIENRPLYLSKQSGILYYIGQVLYELNFVLSVLWFRADLVVGNLTSCFFVLSLLPLLGIPVIPTLHCVLWPKYAEISKAKRTLWRLNRRFFSKDCLAILSISEDVNEQVDAITNHQSRPLVNFLPLYHRSEFADITLPSQSRSPFHVLFAGRIEGDKGVFDLLEVARRFQAEGRDDIVFHLCGIGTQFDLLQEQVKEAGLEALFVLHGYCKKSEMQQMYNLSHVVIVPTRSNFIEGLNKVVVEGILANRPVITSSVCPALAYVREAVVEVPPDDFQAYGDAILKLQCDRPFYEQKQQSCQSLQEPFYSDSHSWGKALMSILEKSQANGLLLKSVR</sequence>
<keyword evidence="3" id="KW-0808">Transferase</keyword>
<organism evidence="3">
    <name type="scientific">Oscillatoriales cyanobacterium SpSt-418</name>
    <dbReference type="NCBI Taxonomy" id="2282169"/>
    <lineage>
        <taxon>Bacteria</taxon>
        <taxon>Bacillati</taxon>
        <taxon>Cyanobacteriota</taxon>
        <taxon>Cyanophyceae</taxon>
        <taxon>Oscillatoriophycideae</taxon>
        <taxon>Oscillatoriales</taxon>
    </lineage>
</organism>
<evidence type="ECO:0000259" key="2">
    <source>
        <dbReference type="Pfam" id="PF00534"/>
    </source>
</evidence>
<name>A0A7C3KB96_9CYAN</name>
<dbReference type="Pfam" id="PF00534">
    <property type="entry name" value="Glycos_transf_1"/>
    <property type="match status" value="1"/>
</dbReference>
<dbReference type="InterPro" id="IPR001296">
    <property type="entry name" value="Glyco_trans_1"/>
</dbReference>
<dbReference type="GO" id="GO:0016757">
    <property type="term" value="F:glycosyltransferase activity"/>
    <property type="evidence" value="ECO:0007669"/>
    <property type="project" value="InterPro"/>
</dbReference>
<protein>
    <submittedName>
        <fullName evidence="3">Glycosyltransferase</fullName>
    </submittedName>
</protein>
<dbReference type="PANTHER" id="PTHR12526">
    <property type="entry name" value="GLYCOSYLTRANSFERASE"/>
    <property type="match status" value="1"/>
</dbReference>
<dbReference type="EMBL" id="DSRU01000047">
    <property type="protein sequence ID" value="HFM96849.1"/>
    <property type="molecule type" value="Genomic_DNA"/>
</dbReference>
<reference evidence="3" key="1">
    <citation type="journal article" date="2020" name="mSystems">
        <title>Genome- and Community-Level Interaction Insights into Carbon Utilization and Element Cycling Functions of Hydrothermarchaeota in Hydrothermal Sediment.</title>
        <authorList>
            <person name="Zhou Z."/>
            <person name="Liu Y."/>
            <person name="Xu W."/>
            <person name="Pan J."/>
            <person name="Luo Z.H."/>
            <person name="Li M."/>
        </authorList>
    </citation>
    <scope>NUCLEOTIDE SEQUENCE [LARGE SCALE GENOMIC DNA]</scope>
    <source>
        <strain evidence="3">SpSt-418</strain>
    </source>
</reference>
<evidence type="ECO:0000313" key="3">
    <source>
        <dbReference type="EMBL" id="HFM96849.1"/>
    </source>
</evidence>
<evidence type="ECO:0000256" key="1">
    <source>
        <dbReference type="SAM" id="Phobius"/>
    </source>
</evidence>
<comment type="caution">
    <text evidence="3">The sequence shown here is derived from an EMBL/GenBank/DDBJ whole genome shotgun (WGS) entry which is preliminary data.</text>
</comment>
<dbReference type="Gene3D" id="3.40.50.2000">
    <property type="entry name" value="Glycogen Phosphorylase B"/>
    <property type="match status" value="1"/>
</dbReference>
<keyword evidence="1" id="KW-1133">Transmembrane helix</keyword>
<accession>A0A7C3KB96</accession>
<dbReference type="SUPFAM" id="SSF53756">
    <property type="entry name" value="UDP-Glycosyltransferase/glycogen phosphorylase"/>
    <property type="match status" value="1"/>
</dbReference>
<proteinExistence type="predicted"/>
<keyword evidence="1" id="KW-0812">Transmembrane</keyword>
<keyword evidence="1" id="KW-0472">Membrane</keyword>
<feature type="transmembrane region" description="Helical" evidence="1">
    <location>
        <begin position="113"/>
        <end position="136"/>
    </location>
</feature>
<feature type="domain" description="Glycosyl transferase family 1" evidence="2">
    <location>
        <begin position="210"/>
        <end position="357"/>
    </location>
</feature>
<dbReference type="AlphaFoldDB" id="A0A7C3KB96"/>
<gene>
    <name evidence="3" type="ORF">ENR64_03615</name>
</gene>